<dbReference type="EMBL" id="GECZ01023384">
    <property type="protein sequence ID" value="JAS46385.1"/>
    <property type="molecule type" value="Transcribed_RNA"/>
</dbReference>
<dbReference type="Gene3D" id="6.10.140.2220">
    <property type="match status" value="1"/>
</dbReference>
<evidence type="ECO:0000256" key="2">
    <source>
        <dbReference type="ARBA" id="ARBA00022771"/>
    </source>
</evidence>
<feature type="region of interest" description="Disordered" evidence="5">
    <location>
        <begin position="137"/>
        <end position="294"/>
    </location>
</feature>
<feature type="compositionally biased region" description="Basic and acidic residues" evidence="5">
    <location>
        <begin position="149"/>
        <end position="163"/>
    </location>
</feature>
<name>A0A1B6F836_9HEMI</name>
<proteinExistence type="predicted"/>
<feature type="region of interest" description="Disordered" evidence="5">
    <location>
        <begin position="705"/>
        <end position="730"/>
    </location>
</feature>
<dbReference type="PROSITE" id="PS01360">
    <property type="entry name" value="ZF_MYND_1"/>
    <property type="match status" value="1"/>
</dbReference>
<gene>
    <name evidence="7" type="ORF">g.28017</name>
</gene>
<reference evidence="7" key="1">
    <citation type="submission" date="2015-11" db="EMBL/GenBank/DDBJ databases">
        <title>De novo transcriptome assembly of four potential Pierce s Disease insect vectors from Arizona vineyards.</title>
        <authorList>
            <person name="Tassone E.E."/>
        </authorList>
    </citation>
    <scope>NUCLEOTIDE SEQUENCE</scope>
</reference>
<evidence type="ECO:0000313" key="7">
    <source>
        <dbReference type="EMBL" id="JAS46385.1"/>
    </source>
</evidence>
<sequence>MPHCASAAKLRLRRQSVPPAPWVSLRSRGLSVCLRSRTVKRLAQAPPVKRRPRKKKKRLPPIDPIEEEKFLYGHAFDVLLALGLVPSKDRIEQEDAISLGLNRMHVMEGECEQSSEMVAESAPDLVSTKATDIKLSKEELPQAEQLSEVTKEVVKSPETDEVKTSASEPEPEVTVNGEAQDKSDSVGDLCVENGKEEDRTKVEPSAGDKEDAKETVRDVPVPVPVPVQEVKEGGSGGCSEEEDRNSVTSCQSQSRKRAAALVEPEGEGEGSSSESDGGSKRPRLEGDDGEDERERLVREYVEECTESMEDMSRAADKLHREIGALGELLRAKELEWNSILRLRKLKEEMLERLLRRRRLAALLSENNGVRDECCTEKPGNKVNKQMNSLTVNSMPGVNHIPHNNATNGGLMMVPIVSSSPSPAQVTSSFTRGPPAGPRMPEQLRGPRLQRPILPKPGPGPVDHNSIVGEGRQGAILDVKSIIADYRSRHPENVPRRGRRMRPHEGGGPPRALMEPQPPVVSSTRISGSPALMSMANMALGSGSHVRENPGGPSFMGQENSRPSSADSSRSGHHLEMLPAPGLSFKDALVQFAKMSQPSKPPPPPPPYPEVTLHPVSAPHSPPPPHTSLLHGILTKSAPPTLPAPHQQPHRATTFSPTLARLLTAPERTPPPHTSPASHFRPPAARVNICEILSSSKKNRNEITITPVSGSNKTKDDVVLLPDDDEENDGDRLVIDEGRDTATNSELPENVPECQGCHQRAAQFVCAGCGNQWYCSRECQVSAWEDHSEMCSG</sequence>
<dbReference type="SUPFAM" id="SSF144232">
    <property type="entry name" value="HIT/MYND zinc finger-like"/>
    <property type="match status" value="1"/>
</dbReference>
<feature type="region of interest" description="Disordered" evidence="5">
    <location>
        <begin position="594"/>
        <end position="625"/>
    </location>
</feature>
<feature type="region of interest" description="Disordered" evidence="5">
    <location>
        <begin position="418"/>
        <end position="444"/>
    </location>
</feature>
<feature type="region of interest" description="Disordered" evidence="5">
    <location>
        <begin position="541"/>
        <end position="578"/>
    </location>
</feature>
<keyword evidence="1" id="KW-0479">Metal-binding</keyword>
<dbReference type="InterPro" id="IPR002893">
    <property type="entry name" value="Znf_MYND"/>
</dbReference>
<protein>
    <recommendedName>
        <fullName evidence="6">MYND-type domain-containing protein</fullName>
    </recommendedName>
</protein>
<feature type="compositionally biased region" description="Basic and acidic residues" evidence="5">
    <location>
        <begin position="193"/>
        <end position="217"/>
    </location>
</feature>
<evidence type="ECO:0000256" key="3">
    <source>
        <dbReference type="ARBA" id="ARBA00022833"/>
    </source>
</evidence>
<dbReference type="Pfam" id="PF01753">
    <property type="entry name" value="zf-MYND"/>
    <property type="match status" value="1"/>
</dbReference>
<feature type="compositionally biased region" description="Pro residues" evidence="5">
    <location>
        <begin position="598"/>
        <end position="608"/>
    </location>
</feature>
<feature type="region of interest" description="Disordered" evidence="5">
    <location>
        <begin position="488"/>
        <end position="524"/>
    </location>
</feature>
<evidence type="ECO:0000259" key="6">
    <source>
        <dbReference type="PROSITE" id="PS50865"/>
    </source>
</evidence>
<feature type="domain" description="MYND-type" evidence="6">
    <location>
        <begin position="753"/>
        <end position="790"/>
    </location>
</feature>
<dbReference type="PROSITE" id="PS50865">
    <property type="entry name" value="ZF_MYND_2"/>
    <property type="match status" value="1"/>
</dbReference>
<evidence type="ECO:0000256" key="4">
    <source>
        <dbReference type="PROSITE-ProRule" id="PRU00134"/>
    </source>
</evidence>
<dbReference type="GO" id="GO:0008270">
    <property type="term" value="F:zinc ion binding"/>
    <property type="evidence" value="ECO:0007669"/>
    <property type="project" value="UniProtKB-KW"/>
</dbReference>
<accession>A0A1B6F836</accession>
<dbReference type="AlphaFoldDB" id="A0A1B6F836"/>
<keyword evidence="2 4" id="KW-0863">Zinc-finger</keyword>
<evidence type="ECO:0000256" key="1">
    <source>
        <dbReference type="ARBA" id="ARBA00022723"/>
    </source>
</evidence>
<evidence type="ECO:0000256" key="5">
    <source>
        <dbReference type="SAM" id="MobiDB-lite"/>
    </source>
</evidence>
<organism evidence="7">
    <name type="scientific">Cuerna arida</name>
    <dbReference type="NCBI Taxonomy" id="1464854"/>
    <lineage>
        <taxon>Eukaryota</taxon>
        <taxon>Metazoa</taxon>
        <taxon>Ecdysozoa</taxon>
        <taxon>Arthropoda</taxon>
        <taxon>Hexapoda</taxon>
        <taxon>Insecta</taxon>
        <taxon>Pterygota</taxon>
        <taxon>Neoptera</taxon>
        <taxon>Paraneoptera</taxon>
        <taxon>Hemiptera</taxon>
        <taxon>Auchenorrhyncha</taxon>
        <taxon>Membracoidea</taxon>
        <taxon>Cicadellidae</taxon>
        <taxon>Cicadellinae</taxon>
        <taxon>Proconiini</taxon>
        <taxon>Cuerna</taxon>
    </lineage>
</organism>
<feature type="compositionally biased region" description="Low complexity" evidence="5">
    <location>
        <begin position="418"/>
        <end position="428"/>
    </location>
</feature>
<keyword evidence="3" id="KW-0862">Zinc</keyword>
<feature type="compositionally biased region" description="Basic and acidic residues" evidence="5">
    <location>
        <begin position="277"/>
        <end position="294"/>
    </location>
</feature>